<organism evidence="1 2">
    <name type="scientific">Metapseudomonas boanensis</name>
    <dbReference type="NCBI Taxonomy" id="2822138"/>
    <lineage>
        <taxon>Bacteria</taxon>
        <taxon>Pseudomonadati</taxon>
        <taxon>Pseudomonadota</taxon>
        <taxon>Gammaproteobacteria</taxon>
        <taxon>Pseudomonadales</taxon>
        <taxon>Pseudomonadaceae</taxon>
        <taxon>Metapseudomonas</taxon>
    </lineage>
</organism>
<accession>A0ABS5XNR2</accession>
<comment type="caution">
    <text evidence="1">The sequence shown here is derived from an EMBL/GenBank/DDBJ whole genome shotgun (WGS) entry which is preliminary data.</text>
</comment>
<name>A0ABS5XNR2_9GAMM</name>
<proteinExistence type="predicted"/>
<evidence type="ECO:0000313" key="2">
    <source>
        <dbReference type="Proteomes" id="UP001519667"/>
    </source>
</evidence>
<reference evidence="1 2" key="1">
    <citation type="submission" date="2021-04" db="EMBL/GenBank/DDBJ databases">
        <title>Pseudomonas boanensis sp. nov., a bacterium isolated from river water used for household purposes in Boane District, Mozambique.</title>
        <authorList>
            <person name="Nicklasson M."/>
            <person name="Martin-Rodriguez A.J."/>
            <person name="Thorell K."/>
            <person name="Neves L."/>
            <person name="Mussagy A."/>
            <person name="Rydberg H.A."/>
            <person name="Hernroth B."/>
            <person name="Svensson-Stadler L."/>
            <person name="Sjoling A."/>
        </authorList>
    </citation>
    <scope>NUCLEOTIDE SEQUENCE [LARGE SCALE GENOMIC DNA]</scope>
    <source>
        <strain evidence="1 2">DB1</strain>
    </source>
</reference>
<dbReference type="Gene3D" id="2.30.110.50">
    <property type="match status" value="1"/>
</dbReference>
<evidence type="ECO:0000313" key="1">
    <source>
        <dbReference type="EMBL" id="MBT8769315.1"/>
    </source>
</evidence>
<sequence>MLAEIRTFFDHSRHKLQVRDLDAALDVLAFQGEEALSQPFSYRIEFTATQRDLPADRLLGRDARFSLYPPPTPVPFAGLSVPPTQP</sequence>
<dbReference type="EMBL" id="JAGTIS010000025">
    <property type="protein sequence ID" value="MBT8769315.1"/>
    <property type="molecule type" value="Genomic_DNA"/>
</dbReference>
<keyword evidence="2" id="KW-1185">Reference proteome</keyword>
<feature type="non-terminal residue" evidence="1">
    <location>
        <position position="86"/>
    </location>
</feature>
<gene>
    <name evidence="1" type="ORF">J7302_24715</name>
</gene>
<dbReference type="Proteomes" id="UP001519667">
    <property type="component" value="Unassembled WGS sequence"/>
</dbReference>
<dbReference type="SUPFAM" id="SSF69279">
    <property type="entry name" value="Phage tail proteins"/>
    <property type="match status" value="1"/>
</dbReference>
<protein>
    <submittedName>
        <fullName evidence="1">Type VI secretion system tip protein VgrG</fullName>
    </submittedName>
</protein>